<organism evidence="1 2">
    <name type="scientific">Acidithiobacillus thiooxidans ATCC 19377</name>
    <dbReference type="NCBI Taxonomy" id="637390"/>
    <lineage>
        <taxon>Bacteria</taxon>
        <taxon>Pseudomonadati</taxon>
        <taxon>Pseudomonadota</taxon>
        <taxon>Acidithiobacillia</taxon>
        <taxon>Acidithiobacillales</taxon>
        <taxon>Acidithiobacillaceae</taxon>
        <taxon>Acidithiobacillus</taxon>
    </lineage>
</organism>
<dbReference type="RefSeq" id="WP_142086838.1">
    <property type="nucleotide sequence ID" value="NZ_SZUV01000001.1"/>
</dbReference>
<gene>
    <name evidence="1" type="ORF">DLNHIDIE_00806</name>
</gene>
<proteinExistence type="predicted"/>
<dbReference type="Proteomes" id="UP000315403">
    <property type="component" value="Unassembled WGS sequence"/>
</dbReference>
<name>A0A543Q3N0_ACITH</name>
<reference evidence="1 2" key="1">
    <citation type="submission" date="2019-03" db="EMBL/GenBank/DDBJ databases">
        <title>New insights into Acidothiobacillus thiooxidans sulfur metabolism through coupled gene expression, solution geochemistry, microscopy and spectroscopy analyses.</title>
        <authorList>
            <person name="Camacho D."/>
            <person name="Frazao R."/>
            <person name="Fouillen A."/>
            <person name="Nanci A."/>
            <person name="Lang B.F."/>
            <person name="Apte S.C."/>
            <person name="Baron C."/>
            <person name="Warren L.A."/>
        </authorList>
    </citation>
    <scope>NUCLEOTIDE SEQUENCE [LARGE SCALE GENOMIC DNA]</scope>
    <source>
        <strain evidence="1 2">ATCC 19377</strain>
    </source>
</reference>
<comment type="caution">
    <text evidence="1">The sequence shown here is derived from an EMBL/GenBank/DDBJ whole genome shotgun (WGS) entry which is preliminary data.</text>
</comment>
<dbReference type="AlphaFoldDB" id="A0A543Q3N0"/>
<accession>A0A543Q3N0</accession>
<sequence length="95" mass="10278">MPHPNGGQGNTFPVIHSFRDAFEKLETGNFAFKSNTGENMIATRGNTAGGHDAIVFHGENVMHGNVCSACWGYRMNCTGTRIGHAVEAFDHALSR</sequence>
<protein>
    <submittedName>
        <fullName evidence="1">Uncharacterized protein</fullName>
    </submittedName>
</protein>
<evidence type="ECO:0000313" key="2">
    <source>
        <dbReference type="Proteomes" id="UP000315403"/>
    </source>
</evidence>
<evidence type="ECO:0000313" key="1">
    <source>
        <dbReference type="EMBL" id="TQN50945.1"/>
    </source>
</evidence>
<dbReference type="EMBL" id="SZUV01000001">
    <property type="protein sequence ID" value="TQN50945.1"/>
    <property type="molecule type" value="Genomic_DNA"/>
</dbReference>